<organism evidence="2 3">
    <name type="scientific">Phyllosticta citricarpa</name>
    <dbReference type="NCBI Taxonomy" id="55181"/>
    <lineage>
        <taxon>Eukaryota</taxon>
        <taxon>Fungi</taxon>
        <taxon>Dikarya</taxon>
        <taxon>Ascomycota</taxon>
        <taxon>Pezizomycotina</taxon>
        <taxon>Dothideomycetes</taxon>
        <taxon>Dothideomycetes incertae sedis</taxon>
        <taxon>Botryosphaeriales</taxon>
        <taxon>Phyllostictaceae</taxon>
        <taxon>Phyllosticta</taxon>
    </lineage>
</organism>
<evidence type="ECO:0000256" key="1">
    <source>
        <dbReference type="SAM" id="MobiDB-lite"/>
    </source>
</evidence>
<dbReference type="EMBL" id="JBBPDW010000037">
    <property type="protein sequence ID" value="KAK7536492.1"/>
    <property type="molecule type" value="Genomic_DNA"/>
</dbReference>
<protein>
    <submittedName>
        <fullName evidence="2">Uncharacterized protein</fullName>
    </submittedName>
</protein>
<feature type="compositionally biased region" description="Basic and acidic residues" evidence="1">
    <location>
        <begin position="190"/>
        <end position="199"/>
    </location>
</feature>
<dbReference type="Proteomes" id="UP001365128">
    <property type="component" value="Unassembled WGS sequence"/>
</dbReference>
<name>A0ABR1LRS8_9PEZI</name>
<keyword evidence="3" id="KW-1185">Reference proteome</keyword>
<gene>
    <name evidence="2" type="ORF">IWX46DRAFT_643696</name>
</gene>
<feature type="region of interest" description="Disordered" evidence="1">
    <location>
        <begin position="144"/>
        <end position="210"/>
    </location>
</feature>
<comment type="caution">
    <text evidence="2">The sequence shown here is derived from an EMBL/GenBank/DDBJ whole genome shotgun (WGS) entry which is preliminary data.</text>
</comment>
<proteinExistence type="predicted"/>
<sequence>MFLILPIKGMRVELLDFDTGDPSFPVPAAGSAQHIKQLRIHLDTTSRALMPVPRVPPTRLLDDMPGYLMLCLKSLCRVHHLELFVAATDPGLELALNDFCATVNQGDAESLEIDASSTYSSGQTGGFDRWDCYPTTADDLGGTAFWNPYKDDRPPPYTDDVDANPSPKRKASRSCSPPEQGRSPSRKARLGNEDAHDNNEDATEVDSSSELDAWVERVQNGGLPPSAQPPAHLYPQQKFWQAIDSPWPTIPRPSVDHSVRAPSSSRNSATAKWRTELKKPDAMFLDMILLLKRAVERDPDAHNKYFDDFCSLGVFARKAVEAQVEATTPEVDFHTDNFTGTRERLMRTMITDAVAATAKDPPTNVPLPKNPVDQCEHLRKWINERMQANADVDLYNELIAMHQAAVRLRNECALQDALQRPQVAAEDDELWWDFEFTRAACVATAFFKFAESDDFF</sequence>
<accession>A0ABR1LRS8</accession>
<evidence type="ECO:0000313" key="3">
    <source>
        <dbReference type="Proteomes" id="UP001365128"/>
    </source>
</evidence>
<reference evidence="2 3" key="1">
    <citation type="submission" date="2024-04" db="EMBL/GenBank/DDBJ databases">
        <title>Phyllosticta paracitricarpa is synonymous to the EU quarantine fungus P. citricarpa based on phylogenomic analyses.</title>
        <authorList>
            <consortium name="Lawrence Berkeley National Laboratory"/>
            <person name="Van Ingen-Buijs V.A."/>
            <person name="Van Westerhoven A.C."/>
            <person name="Haridas S."/>
            <person name="Skiadas P."/>
            <person name="Martin F."/>
            <person name="Groenewald J.Z."/>
            <person name="Crous P.W."/>
            <person name="Seidl M.F."/>
        </authorList>
    </citation>
    <scope>NUCLEOTIDE SEQUENCE [LARGE SCALE GENOMIC DNA]</scope>
    <source>
        <strain evidence="2 3">CBS 122670</strain>
    </source>
</reference>
<evidence type="ECO:0000313" key="2">
    <source>
        <dbReference type="EMBL" id="KAK7536492.1"/>
    </source>
</evidence>
<feature type="compositionally biased region" description="Acidic residues" evidence="1">
    <location>
        <begin position="200"/>
        <end position="209"/>
    </location>
</feature>